<gene>
    <name evidence="3" type="ORF">SY85_09955</name>
</gene>
<dbReference type="PANTHER" id="PTHR43625:SF40">
    <property type="entry name" value="ALDO-KETO REDUCTASE YAKC [NADP(+)]"/>
    <property type="match status" value="1"/>
</dbReference>
<evidence type="ECO:0000313" key="3">
    <source>
        <dbReference type="EMBL" id="ANE50777.1"/>
    </source>
</evidence>
<proteinExistence type="predicted"/>
<dbReference type="Pfam" id="PF00248">
    <property type="entry name" value="Aldo_ket_red"/>
    <property type="match status" value="1"/>
</dbReference>
<dbReference type="InterPro" id="IPR036812">
    <property type="entry name" value="NAD(P)_OxRdtase_dom_sf"/>
</dbReference>
<dbReference type="KEGG" id="fla:SY85_09955"/>
<dbReference type="RefSeq" id="WP_066404086.1">
    <property type="nucleotide sequence ID" value="NZ_CP011390.1"/>
</dbReference>
<reference evidence="3 4" key="2">
    <citation type="journal article" date="2016" name="Int. J. Syst. Evol. Microbiol.">
        <title>Flavisolibacter tropicus sp. nov., isolated from tropical soil.</title>
        <authorList>
            <person name="Lee J.J."/>
            <person name="Kang M.S."/>
            <person name="Kim G.S."/>
            <person name="Lee C.S."/>
            <person name="Lim S."/>
            <person name="Lee J."/>
            <person name="Roh S.H."/>
            <person name="Kang H."/>
            <person name="Ha J.M."/>
            <person name="Bae S."/>
            <person name="Jung H.Y."/>
            <person name="Kim M.K."/>
        </authorList>
    </citation>
    <scope>NUCLEOTIDE SEQUENCE [LARGE SCALE GENOMIC DNA]</scope>
    <source>
        <strain evidence="3 4">LCS9</strain>
    </source>
</reference>
<organism evidence="3 4">
    <name type="scientific">Flavisolibacter tropicus</name>
    <dbReference type="NCBI Taxonomy" id="1492898"/>
    <lineage>
        <taxon>Bacteria</taxon>
        <taxon>Pseudomonadati</taxon>
        <taxon>Bacteroidota</taxon>
        <taxon>Chitinophagia</taxon>
        <taxon>Chitinophagales</taxon>
        <taxon>Chitinophagaceae</taxon>
        <taxon>Flavisolibacter</taxon>
    </lineage>
</organism>
<feature type="domain" description="NADP-dependent oxidoreductase" evidence="2">
    <location>
        <begin position="17"/>
        <end position="307"/>
    </location>
</feature>
<dbReference type="InterPro" id="IPR023210">
    <property type="entry name" value="NADP_OxRdtase_dom"/>
</dbReference>
<accession>A0A172TVL2</accession>
<dbReference type="Gene3D" id="3.20.20.100">
    <property type="entry name" value="NADP-dependent oxidoreductase domain"/>
    <property type="match status" value="1"/>
</dbReference>
<evidence type="ECO:0000256" key="1">
    <source>
        <dbReference type="ARBA" id="ARBA00023002"/>
    </source>
</evidence>
<dbReference type="GO" id="GO:0005737">
    <property type="term" value="C:cytoplasm"/>
    <property type="evidence" value="ECO:0007669"/>
    <property type="project" value="TreeGrafter"/>
</dbReference>
<sequence>MKTIQLGKTGPTVAAPGLGTMGMSDMYGNKEARNDAESIETIKAALDKGINFLDTGDYYGMGHNELLIREALKGRSEKPVISVKFGALRSPSGDWLGFDTRPEAVKTFAAYSLNRLGVEAIDIYQPGRIHPAIPIEDTVGAIADLVQQGKVKYIGLSEASPEVIRRAHKVHPITAVEVEYSLASRVIEKELLQVCRELGIGIVAYGVLSRGLLSGELTGQFAPTDFRAHAPRFTGENFEENKKKVAILQEMAGQKGCTASQLALSWVLHKGNDILPLFGTTKKSRLQENIEAAQIQLSKEELDLLDKTFPEGAFAGTRYAAPQMGMVVN</sequence>
<dbReference type="InterPro" id="IPR050791">
    <property type="entry name" value="Aldo-Keto_reductase"/>
</dbReference>
<dbReference type="OrthoDB" id="9773828at2"/>
<dbReference type="GO" id="GO:0016491">
    <property type="term" value="F:oxidoreductase activity"/>
    <property type="evidence" value="ECO:0007669"/>
    <property type="project" value="UniProtKB-KW"/>
</dbReference>
<keyword evidence="4" id="KW-1185">Reference proteome</keyword>
<reference evidence="4" key="1">
    <citation type="submission" date="2015-01" db="EMBL/GenBank/DDBJ databases">
        <title>Flavisolibacter sp./LCS9/ whole genome sequencing.</title>
        <authorList>
            <person name="Kim M.K."/>
            <person name="Srinivasan S."/>
            <person name="Lee J.-J."/>
        </authorList>
    </citation>
    <scope>NUCLEOTIDE SEQUENCE [LARGE SCALE GENOMIC DNA]</scope>
    <source>
        <strain evidence="4">LCS9</strain>
    </source>
</reference>
<dbReference type="AlphaFoldDB" id="A0A172TVL2"/>
<dbReference type="EMBL" id="CP011390">
    <property type="protein sequence ID" value="ANE50777.1"/>
    <property type="molecule type" value="Genomic_DNA"/>
</dbReference>
<evidence type="ECO:0000313" key="4">
    <source>
        <dbReference type="Proteomes" id="UP000077177"/>
    </source>
</evidence>
<keyword evidence="1" id="KW-0560">Oxidoreductase</keyword>
<dbReference type="PATRIC" id="fig|1492898.3.peg.2140"/>
<dbReference type="STRING" id="1492898.SY85_09955"/>
<dbReference type="SUPFAM" id="SSF51430">
    <property type="entry name" value="NAD(P)-linked oxidoreductase"/>
    <property type="match status" value="1"/>
</dbReference>
<name>A0A172TVL2_9BACT</name>
<protein>
    <submittedName>
        <fullName evidence="3">Aldo/keto reductase</fullName>
    </submittedName>
</protein>
<dbReference type="Proteomes" id="UP000077177">
    <property type="component" value="Chromosome"/>
</dbReference>
<dbReference type="PANTHER" id="PTHR43625">
    <property type="entry name" value="AFLATOXIN B1 ALDEHYDE REDUCTASE"/>
    <property type="match status" value="1"/>
</dbReference>
<evidence type="ECO:0000259" key="2">
    <source>
        <dbReference type="Pfam" id="PF00248"/>
    </source>
</evidence>